<dbReference type="AlphaFoldDB" id="A0A066YMG9"/>
<reference evidence="2 3" key="1">
    <citation type="submission" date="2014-05" db="EMBL/GenBank/DDBJ databases">
        <title>Draft Genome Sequence of Kitasatospora cheerisanensis KCTC 2395.</title>
        <authorList>
            <person name="Nam D.H."/>
        </authorList>
    </citation>
    <scope>NUCLEOTIDE SEQUENCE [LARGE SCALE GENOMIC DNA]</scope>
    <source>
        <strain evidence="2 3">KCTC 2395</strain>
    </source>
</reference>
<gene>
    <name evidence="2" type="ORF">KCH_72280</name>
</gene>
<evidence type="ECO:0000256" key="1">
    <source>
        <dbReference type="SAM" id="MobiDB-lite"/>
    </source>
</evidence>
<proteinExistence type="predicted"/>
<evidence type="ECO:0000313" key="3">
    <source>
        <dbReference type="Proteomes" id="UP000027178"/>
    </source>
</evidence>
<comment type="caution">
    <text evidence="2">The sequence shown here is derived from an EMBL/GenBank/DDBJ whole genome shotgun (WGS) entry which is preliminary data.</text>
</comment>
<dbReference type="EMBL" id="JNBY01000155">
    <property type="protein sequence ID" value="KDN81134.1"/>
    <property type="molecule type" value="Genomic_DNA"/>
</dbReference>
<dbReference type="eggNOG" id="ENOG5030G19">
    <property type="taxonomic scope" value="Bacteria"/>
</dbReference>
<protein>
    <submittedName>
        <fullName evidence="2">Uncharacterized protein</fullName>
    </submittedName>
</protein>
<dbReference type="InterPro" id="IPR014942">
    <property type="entry name" value="AbiEii"/>
</dbReference>
<feature type="region of interest" description="Disordered" evidence="1">
    <location>
        <begin position="1"/>
        <end position="25"/>
    </location>
</feature>
<dbReference type="Pfam" id="PF08843">
    <property type="entry name" value="AbiEii"/>
    <property type="match status" value="1"/>
</dbReference>
<dbReference type="PATRIC" id="fig|1348663.4.peg.6988"/>
<organism evidence="2 3">
    <name type="scientific">Kitasatospora cheerisanensis KCTC 2395</name>
    <dbReference type="NCBI Taxonomy" id="1348663"/>
    <lineage>
        <taxon>Bacteria</taxon>
        <taxon>Bacillati</taxon>
        <taxon>Actinomycetota</taxon>
        <taxon>Actinomycetes</taxon>
        <taxon>Kitasatosporales</taxon>
        <taxon>Streptomycetaceae</taxon>
        <taxon>Kitasatospora</taxon>
    </lineage>
</organism>
<dbReference type="HOGENOM" id="CLU_047967_0_0_11"/>
<name>A0A066YMG9_9ACTN</name>
<sequence length="360" mass="39083">MLGPRTVTARQPPRPGAGPAAGKELVVHDDGSAVRALPDARGRDARRAVLDHLLGLVADSPLSETLVLRGSAVMPAWVGDAAREPADLDWIVPGPWLLPVDTEHPYPYVDEVAAVQQWPEAADGAGRYEIWTFEEFDTRGARPVVPPEGLHWITEAEPETHAPHETLLDLVRERPTVAPGLVLDPDAAREDGTWTYAAALAGYDAPGVRLALPWQADGHPPGEVRLDFARDEWLPEPPVWTAIPRADGSGPTVLRTASRELSLAWKLLWLHADSAAAGRARAKDLHDAVLLAETAAAPPAPDLLRRVFRREPGRPAAGGAPRLDAVLLPAADWAQFRASHPRVRGSAEEWLARLRRALER</sequence>
<accession>A0A066YMG9</accession>
<dbReference type="Proteomes" id="UP000027178">
    <property type="component" value="Unassembled WGS sequence"/>
</dbReference>
<dbReference type="OrthoDB" id="279684at2"/>
<keyword evidence="3" id="KW-1185">Reference proteome</keyword>
<evidence type="ECO:0000313" key="2">
    <source>
        <dbReference type="EMBL" id="KDN81134.1"/>
    </source>
</evidence>